<evidence type="ECO:0000313" key="2">
    <source>
        <dbReference type="EMBL" id="KAF7842560.1"/>
    </source>
</evidence>
<sequence>MGFAHTTTSHEKGNAFENWRFPPAREIDAMR</sequence>
<feature type="region of interest" description="Disordered" evidence="1">
    <location>
        <begin position="1"/>
        <end position="31"/>
    </location>
</feature>
<reference evidence="2" key="1">
    <citation type="submission" date="2020-09" db="EMBL/GenBank/DDBJ databases">
        <title>Genome-Enabled Discovery of Anthraquinone Biosynthesis in Senna tora.</title>
        <authorList>
            <person name="Kang S.-H."/>
            <person name="Pandey R.P."/>
            <person name="Lee C.-M."/>
            <person name="Sim J.-S."/>
            <person name="Jeong J.-T."/>
            <person name="Choi B.-S."/>
            <person name="Jung M."/>
            <person name="Ginzburg D."/>
            <person name="Zhao K."/>
            <person name="Won S.Y."/>
            <person name="Oh T.-J."/>
            <person name="Yu Y."/>
            <person name="Kim N.-H."/>
            <person name="Lee O.R."/>
            <person name="Lee T.-H."/>
            <person name="Bashyal P."/>
            <person name="Kim T.-S."/>
            <person name="Lee W.-H."/>
            <person name="Kawkins C."/>
            <person name="Kim C.-K."/>
            <person name="Kim J.S."/>
            <person name="Ahn B.O."/>
            <person name="Rhee S.Y."/>
            <person name="Sohng J.K."/>
        </authorList>
    </citation>
    <scope>NUCLEOTIDE SEQUENCE</scope>
    <source>
        <tissue evidence="2">Leaf</tissue>
    </source>
</reference>
<proteinExistence type="predicted"/>
<evidence type="ECO:0000256" key="1">
    <source>
        <dbReference type="SAM" id="MobiDB-lite"/>
    </source>
</evidence>
<dbReference type="Proteomes" id="UP000634136">
    <property type="component" value="Unassembled WGS sequence"/>
</dbReference>
<name>A0A834XCB9_9FABA</name>
<dbReference type="AlphaFoldDB" id="A0A834XCB9"/>
<gene>
    <name evidence="2" type="ORF">G2W53_004858</name>
</gene>
<dbReference type="EMBL" id="JAAIUW010000002">
    <property type="protein sequence ID" value="KAF7842560.1"/>
    <property type="molecule type" value="Genomic_DNA"/>
</dbReference>
<keyword evidence="3" id="KW-1185">Reference proteome</keyword>
<evidence type="ECO:0000313" key="3">
    <source>
        <dbReference type="Proteomes" id="UP000634136"/>
    </source>
</evidence>
<comment type="caution">
    <text evidence="2">The sequence shown here is derived from an EMBL/GenBank/DDBJ whole genome shotgun (WGS) entry which is preliminary data.</text>
</comment>
<organism evidence="2 3">
    <name type="scientific">Senna tora</name>
    <dbReference type="NCBI Taxonomy" id="362788"/>
    <lineage>
        <taxon>Eukaryota</taxon>
        <taxon>Viridiplantae</taxon>
        <taxon>Streptophyta</taxon>
        <taxon>Embryophyta</taxon>
        <taxon>Tracheophyta</taxon>
        <taxon>Spermatophyta</taxon>
        <taxon>Magnoliopsida</taxon>
        <taxon>eudicotyledons</taxon>
        <taxon>Gunneridae</taxon>
        <taxon>Pentapetalae</taxon>
        <taxon>rosids</taxon>
        <taxon>fabids</taxon>
        <taxon>Fabales</taxon>
        <taxon>Fabaceae</taxon>
        <taxon>Caesalpinioideae</taxon>
        <taxon>Cassia clade</taxon>
        <taxon>Senna</taxon>
    </lineage>
</organism>
<protein>
    <submittedName>
        <fullName evidence="2">Uncharacterized protein</fullName>
    </submittedName>
</protein>
<accession>A0A834XCB9</accession>